<accession>A0A1M7YTE8</accession>
<reference evidence="2" key="1">
    <citation type="submission" date="2016-12" db="EMBL/GenBank/DDBJ databases">
        <authorList>
            <person name="Rodrigo-Torres L."/>
            <person name="Arahal R.D."/>
            <person name="Lucena T."/>
        </authorList>
    </citation>
    <scope>NUCLEOTIDE SEQUENCE [LARGE SCALE GENOMIC DNA]</scope>
</reference>
<dbReference type="Gene3D" id="3.10.180.10">
    <property type="entry name" value="2,3-Dihydroxybiphenyl 1,2-Dioxygenase, domain 1"/>
    <property type="match status" value="1"/>
</dbReference>
<dbReference type="Pfam" id="PF06185">
    <property type="entry name" value="YecM"/>
    <property type="match status" value="1"/>
</dbReference>
<dbReference type="OrthoDB" id="5689462at2"/>
<dbReference type="NCBIfam" id="NF008683">
    <property type="entry name" value="PRK11700.1-6"/>
    <property type="match status" value="1"/>
</dbReference>
<gene>
    <name evidence="1" type="ORF">VQ7734_01675</name>
</gene>
<dbReference type="RefSeq" id="WP_073581399.1">
    <property type="nucleotide sequence ID" value="NZ_AP024897.1"/>
</dbReference>
<organism evidence="1 2">
    <name type="scientific">Vibrio quintilis</name>
    <dbReference type="NCBI Taxonomy" id="1117707"/>
    <lineage>
        <taxon>Bacteria</taxon>
        <taxon>Pseudomonadati</taxon>
        <taxon>Pseudomonadota</taxon>
        <taxon>Gammaproteobacteria</taxon>
        <taxon>Vibrionales</taxon>
        <taxon>Vibrionaceae</taxon>
        <taxon>Vibrio</taxon>
    </lineage>
</organism>
<evidence type="ECO:0000313" key="2">
    <source>
        <dbReference type="Proteomes" id="UP000184600"/>
    </source>
</evidence>
<dbReference type="PANTHER" id="PTHR37519">
    <property type="match status" value="1"/>
</dbReference>
<evidence type="ECO:0008006" key="3">
    <source>
        <dbReference type="Google" id="ProtNLM"/>
    </source>
</evidence>
<dbReference type="EMBL" id="FRFG01000019">
    <property type="protein sequence ID" value="SHO55914.1"/>
    <property type="molecule type" value="Genomic_DNA"/>
</dbReference>
<name>A0A1M7YTE8_9VIBR</name>
<dbReference type="SUPFAM" id="SSF54593">
    <property type="entry name" value="Glyoxalase/Bleomycin resistance protein/Dihydroxybiphenyl dioxygenase"/>
    <property type="match status" value="1"/>
</dbReference>
<dbReference type="STRING" id="1117707.VQ7734_01675"/>
<keyword evidence="2" id="KW-1185">Reference proteome</keyword>
<dbReference type="AlphaFoldDB" id="A0A1M7YTE8"/>
<dbReference type="Proteomes" id="UP000184600">
    <property type="component" value="Unassembled WGS sequence"/>
</dbReference>
<dbReference type="InterPro" id="IPR029068">
    <property type="entry name" value="Glyas_Bleomycin-R_OHBP_Dase"/>
</dbReference>
<dbReference type="GO" id="GO:0005829">
    <property type="term" value="C:cytosol"/>
    <property type="evidence" value="ECO:0007669"/>
    <property type="project" value="TreeGrafter"/>
</dbReference>
<dbReference type="PANTHER" id="PTHR37519:SF1">
    <property type="entry name" value="DIHYDROXYBIPHENYL DIOXYGENASE DOMAIN-CONTAINING PROTEIN"/>
    <property type="match status" value="1"/>
</dbReference>
<dbReference type="InterPro" id="IPR010393">
    <property type="entry name" value="DUF991_YecM-like"/>
</dbReference>
<proteinExistence type="predicted"/>
<evidence type="ECO:0000313" key="1">
    <source>
        <dbReference type="EMBL" id="SHO55914.1"/>
    </source>
</evidence>
<protein>
    <recommendedName>
        <fullName evidence="3">YecM protein</fullName>
    </recommendedName>
</protein>
<sequence length="198" mass="22877">MQYVLTQKRLTPELMCEDISGFTDKISQLCELLDMDLTELEIDHIAMRINDLDTTQAVHQVWMRQGQVISESLIHGRPIIVIELTQPLKLGQWQTKYLELPYPAEGKHYPVEGWEHVEFVIPSTALTADVFFAELCRKFPRMKDNAKKHHIQIKQSSPQAEGERLVNPTIAFKWNHVCIKLHPNSLKDVIASEQSLHE</sequence>